<evidence type="ECO:0000256" key="4">
    <source>
        <dbReference type="ARBA" id="ARBA00022801"/>
    </source>
</evidence>
<comment type="caution">
    <text evidence="9">The sequence shown here is derived from an EMBL/GenBank/DDBJ whole genome shotgun (WGS) entry which is preliminary data.</text>
</comment>
<comment type="similarity">
    <text evidence="1">Belongs to the peptidase S66 family.</text>
</comment>
<feature type="active site" description="Charge relay system" evidence="6">
    <location>
        <position position="268"/>
    </location>
</feature>
<dbReference type="Pfam" id="PF02016">
    <property type="entry name" value="Peptidase_S66"/>
    <property type="match status" value="1"/>
</dbReference>
<dbReference type="InterPro" id="IPR003507">
    <property type="entry name" value="S66_fam"/>
</dbReference>
<dbReference type="GO" id="GO:0008236">
    <property type="term" value="F:serine-type peptidase activity"/>
    <property type="evidence" value="ECO:0007669"/>
    <property type="project" value="UniProtKB-KW"/>
</dbReference>
<evidence type="ECO:0000313" key="10">
    <source>
        <dbReference type="Proteomes" id="UP000824118"/>
    </source>
</evidence>
<reference evidence="9" key="2">
    <citation type="journal article" date="2021" name="PeerJ">
        <title>Extensive microbial diversity within the chicken gut microbiome revealed by metagenomics and culture.</title>
        <authorList>
            <person name="Gilroy R."/>
            <person name="Ravi A."/>
            <person name="Getino M."/>
            <person name="Pursley I."/>
            <person name="Horton D.L."/>
            <person name="Alikhan N.F."/>
            <person name="Baker D."/>
            <person name="Gharbi K."/>
            <person name="Hall N."/>
            <person name="Watson M."/>
            <person name="Adriaenssens E.M."/>
            <person name="Foster-Nyarko E."/>
            <person name="Jarju S."/>
            <person name="Secka A."/>
            <person name="Antonio M."/>
            <person name="Oren A."/>
            <person name="Chaudhuri R.R."/>
            <person name="La Ragione R."/>
            <person name="Hildebrand F."/>
            <person name="Pallen M.J."/>
        </authorList>
    </citation>
    <scope>NUCLEOTIDE SEQUENCE</scope>
    <source>
        <strain evidence="9">ChiGjej1B1-1684</strain>
    </source>
</reference>
<evidence type="ECO:0000256" key="2">
    <source>
        <dbReference type="ARBA" id="ARBA00022645"/>
    </source>
</evidence>
<feature type="domain" description="LD-carboxypeptidase N-terminal" evidence="7">
    <location>
        <begin position="8"/>
        <end position="125"/>
    </location>
</feature>
<protein>
    <submittedName>
        <fullName evidence="9">LD-carboxypeptidase</fullName>
    </submittedName>
</protein>
<dbReference type="InterPro" id="IPR029062">
    <property type="entry name" value="Class_I_gatase-like"/>
</dbReference>
<evidence type="ECO:0000256" key="1">
    <source>
        <dbReference type="ARBA" id="ARBA00010233"/>
    </source>
</evidence>
<evidence type="ECO:0000259" key="8">
    <source>
        <dbReference type="Pfam" id="PF17676"/>
    </source>
</evidence>
<evidence type="ECO:0000313" key="9">
    <source>
        <dbReference type="EMBL" id="HIU50717.1"/>
    </source>
</evidence>
<proteinExistence type="inferred from homology"/>
<evidence type="ECO:0000256" key="3">
    <source>
        <dbReference type="ARBA" id="ARBA00022670"/>
    </source>
</evidence>
<sequence>MQRIRKAALVCCSNPISTDRKNEIEKLKNILQTIGIKTAESPCIFSDDVLSFLKTEKNRADALLNFYKDKTVDAIFDISGGDLSNTILNYLDFDIIKNNPKPFFGYSDLTALINALYSKTSASSFLYQIRNIIKHSGSESPLQRFNDFNKSISDDFLNFKYGFLRGESFSGILIGGNIRCFLKLAGTEFFPDLSGKVLLLESLGGDIPKITSMFAQLKSLKSFEKVNGVILGTFTQLEKEQGTKALEEIALHFIDEKTPVVKTQEIGHSPYSRAVEIGKNIFIP</sequence>
<dbReference type="Gene3D" id="3.50.30.60">
    <property type="entry name" value="LD-carboxypeptidase A C-terminal domain-like"/>
    <property type="match status" value="1"/>
</dbReference>
<reference evidence="9" key="1">
    <citation type="submission" date="2020-10" db="EMBL/GenBank/DDBJ databases">
        <authorList>
            <person name="Gilroy R."/>
        </authorList>
    </citation>
    <scope>NUCLEOTIDE SEQUENCE</scope>
    <source>
        <strain evidence="9">ChiGjej1B1-1684</strain>
    </source>
</reference>
<dbReference type="InterPro" id="IPR040921">
    <property type="entry name" value="Peptidase_S66C"/>
</dbReference>
<dbReference type="PANTHER" id="PTHR30237:SF2">
    <property type="entry name" value="MUREIN TETRAPEPTIDE CARBOXYPEPTIDASE"/>
    <property type="match status" value="1"/>
</dbReference>
<dbReference type="SUPFAM" id="SSF141986">
    <property type="entry name" value="LD-carboxypeptidase A C-terminal domain-like"/>
    <property type="match status" value="1"/>
</dbReference>
<organism evidence="9 10">
    <name type="scientific">Candidatus Limousia pullorum</name>
    <dbReference type="NCBI Taxonomy" id="2840860"/>
    <lineage>
        <taxon>Bacteria</taxon>
        <taxon>Bacillati</taxon>
        <taxon>Bacillota</taxon>
        <taxon>Clostridia</taxon>
        <taxon>Eubacteriales</taxon>
        <taxon>Oscillospiraceae</taxon>
        <taxon>Oscillospiraceae incertae sedis</taxon>
        <taxon>Candidatus Limousia</taxon>
    </lineage>
</organism>
<dbReference type="AlphaFoldDB" id="A0A9D1LZD1"/>
<feature type="active site" description="Charge relay system" evidence="6">
    <location>
        <position position="201"/>
    </location>
</feature>
<gene>
    <name evidence="9" type="ORF">IAD22_06870</name>
</gene>
<dbReference type="GO" id="GO:0004180">
    <property type="term" value="F:carboxypeptidase activity"/>
    <property type="evidence" value="ECO:0007669"/>
    <property type="project" value="UniProtKB-KW"/>
</dbReference>
<dbReference type="Proteomes" id="UP000824118">
    <property type="component" value="Unassembled WGS sequence"/>
</dbReference>
<dbReference type="Pfam" id="PF17676">
    <property type="entry name" value="Peptidase_S66C"/>
    <property type="match status" value="1"/>
</dbReference>
<keyword evidence="4" id="KW-0378">Hydrolase</keyword>
<dbReference type="EMBL" id="DVNG01000104">
    <property type="protein sequence ID" value="HIU50717.1"/>
    <property type="molecule type" value="Genomic_DNA"/>
</dbReference>
<keyword evidence="5" id="KW-0720">Serine protease</keyword>
<feature type="domain" description="LD-carboxypeptidase C-terminal" evidence="8">
    <location>
        <begin position="170"/>
        <end position="280"/>
    </location>
</feature>
<dbReference type="PANTHER" id="PTHR30237">
    <property type="entry name" value="MURAMOYLTETRAPEPTIDE CARBOXYPEPTIDASE"/>
    <property type="match status" value="1"/>
</dbReference>
<accession>A0A9D1LZD1</accession>
<dbReference type="SUPFAM" id="SSF52317">
    <property type="entry name" value="Class I glutamine amidotransferase-like"/>
    <property type="match status" value="1"/>
</dbReference>
<evidence type="ECO:0000256" key="6">
    <source>
        <dbReference type="PIRSR" id="PIRSR028757-1"/>
    </source>
</evidence>
<evidence type="ECO:0000256" key="5">
    <source>
        <dbReference type="ARBA" id="ARBA00022825"/>
    </source>
</evidence>
<dbReference type="InterPro" id="IPR040449">
    <property type="entry name" value="Peptidase_S66_N"/>
</dbReference>
<evidence type="ECO:0000259" key="7">
    <source>
        <dbReference type="Pfam" id="PF02016"/>
    </source>
</evidence>
<dbReference type="InterPro" id="IPR027478">
    <property type="entry name" value="LdcA_N"/>
</dbReference>
<dbReference type="InterPro" id="IPR027461">
    <property type="entry name" value="Carboxypeptidase_A_C_sf"/>
</dbReference>
<feature type="active site" description="Nucleophile" evidence="6">
    <location>
        <position position="107"/>
    </location>
</feature>
<keyword evidence="3" id="KW-0645">Protease</keyword>
<keyword evidence="2" id="KW-0121">Carboxypeptidase</keyword>
<name>A0A9D1LZD1_9FIRM</name>
<dbReference type="Gene3D" id="3.40.50.10740">
    <property type="entry name" value="Class I glutamine amidotransferase-like"/>
    <property type="match status" value="1"/>
</dbReference>
<dbReference type="GO" id="GO:0006508">
    <property type="term" value="P:proteolysis"/>
    <property type="evidence" value="ECO:0007669"/>
    <property type="project" value="UniProtKB-KW"/>
</dbReference>
<dbReference type="PIRSF" id="PIRSF028757">
    <property type="entry name" value="LD-carboxypeptidase"/>
    <property type="match status" value="1"/>
</dbReference>